<proteinExistence type="inferred from homology"/>
<sequence>MIGTATLLALAAGGVAQAQSFDDPKEFEAQRALMSAKAEGPADKPWEQHYGSQMVDTAKYKKAGPYKLCFSNAGVGNPWRVVGFTTMQAEVDVHKADIASFTVADAEGKDDKQISDIKAMLASGNCDALIVSPNTTAALTPAVEEACKQVPVIVFDRGVLTDCPVTVVKPIGGYAFGIAAAEYIAANVPKGGKVLALRILPGVDVLENRWAAAKRIFDEKGIEVVGAEFTDGDRAKTKSIVEDTLTRVGKLDAVWMDAGATSVAAIEAFEDQGMDVPIVTGEDQQDFLQKWKQSGMKAVAPTYPTYQWRTAVIAAVRVLKGEAVPGPAWSLPQPTITAENLDKYVNDKMPPLHYAMCGCEGMPDYPQRWIGK</sequence>
<feature type="signal peptide" evidence="4">
    <location>
        <begin position="1"/>
        <end position="18"/>
    </location>
</feature>
<comment type="subcellular location">
    <subcellularLocation>
        <location evidence="1">Cell envelope</location>
    </subcellularLocation>
</comment>
<dbReference type="SUPFAM" id="SSF53822">
    <property type="entry name" value="Periplasmic binding protein-like I"/>
    <property type="match status" value="1"/>
</dbReference>
<organism evidence="6 7">
    <name type="scientific">Inquilinus limosus MP06</name>
    <dbReference type="NCBI Taxonomy" id="1398085"/>
    <lineage>
        <taxon>Bacteria</taxon>
        <taxon>Pseudomonadati</taxon>
        <taxon>Pseudomonadota</taxon>
        <taxon>Alphaproteobacteria</taxon>
        <taxon>Rhodospirillales</taxon>
        <taxon>Rhodospirillaceae</taxon>
        <taxon>Inquilinus</taxon>
    </lineage>
</organism>
<dbReference type="Proteomes" id="UP000029995">
    <property type="component" value="Unassembled WGS sequence"/>
</dbReference>
<dbReference type="CDD" id="cd19996">
    <property type="entry name" value="PBP1_ABC_sugar_binding-like"/>
    <property type="match status" value="1"/>
</dbReference>
<dbReference type="EMBL" id="JANX01000507">
    <property type="protein sequence ID" value="KGM31455.1"/>
    <property type="molecule type" value="Genomic_DNA"/>
</dbReference>
<evidence type="ECO:0000313" key="6">
    <source>
        <dbReference type="EMBL" id="KGM31455.1"/>
    </source>
</evidence>
<dbReference type="GO" id="GO:0030313">
    <property type="term" value="C:cell envelope"/>
    <property type="evidence" value="ECO:0007669"/>
    <property type="project" value="UniProtKB-SubCell"/>
</dbReference>
<evidence type="ECO:0000256" key="2">
    <source>
        <dbReference type="ARBA" id="ARBA00007639"/>
    </source>
</evidence>
<dbReference type="GO" id="GO:0030246">
    <property type="term" value="F:carbohydrate binding"/>
    <property type="evidence" value="ECO:0007669"/>
    <property type="project" value="UniProtKB-ARBA"/>
</dbReference>
<reference evidence="6 7" key="1">
    <citation type="submission" date="2014-01" db="EMBL/GenBank/DDBJ databases">
        <title>Genome sequence determination for a cystic fibrosis isolate, Inquilinus limosus.</title>
        <authorList>
            <person name="Pino M."/>
            <person name="Di Conza J."/>
            <person name="Gutkind G."/>
        </authorList>
    </citation>
    <scope>NUCLEOTIDE SEQUENCE [LARGE SCALE GENOMIC DNA]</scope>
    <source>
        <strain evidence="6 7">MP06</strain>
    </source>
</reference>
<dbReference type="Pfam" id="PF13407">
    <property type="entry name" value="Peripla_BP_4"/>
    <property type="match status" value="1"/>
</dbReference>
<evidence type="ECO:0000256" key="4">
    <source>
        <dbReference type="SAM" id="SignalP"/>
    </source>
</evidence>
<keyword evidence="3 4" id="KW-0732">Signal</keyword>
<dbReference type="Gene3D" id="3.40.50.2300">
    <property type="match status" value="2"/>
</dbReference>
<evidence type="ECO:0000256" key="1">
    <source>
        <dbReference type="ARBA" id="ARBA00004196"/>
    </source>
</evidence>
<dbReference type="OrthoDB" id="7322203at2"/>
<feature type="domain" description="Periplasmic binding protein" evidence="5">
    <location>
        <begin position="70"/>
        <end position="322"/>
    </location>
</feature>
<comment type="similarity">
    <text evidence="2">Belongs to the bacterial solute-binding protein 2 family.</text>
</comment>
<name>A0A0A0D076_9PROT</name>
<evidence type="ECO:0000259" key="5">
    <source>
        <dbReference type="Pfam" id="PF13407"/>
    </source>
</evidence>
<gene>
    <name evidence="6" type="ORF">P409_27095</name>
</gene>
<protein>
    <submittedName>
        <fullName evidence="6">ABC transporter substrate-binding protein</fullName>
    </submittedName>
</protein>
<dbReference type="AlphaFoldDB" id="A0A0A0D076"/>
<accession>A0A0A0D076</accession>
<comment type="caution">
    <text evidence="6">The sequence shown here is derived from an EMBL/GenBank/DDBJ whole genome shotgun (WGS) entry which is preliminary data.</text>
</comment>
<dbReference type="PANTHER" id="PTHR46847:SF1">
    <property type="entry name" value="D-ALLOSE-BINDING PERIPLASMIC PROTEIN-RELATED"/>
    <property type="match status" value="1"/>
</dbReference>
<feature type="chain" id="PRO_5001960978" evidence="4">
    <location>
        <begin position="19"/>
        <end position="372"/>
    </location>
</feature>
<evidence type="ECO:0000256" key="3">
    <source>
        <dbReference type="ARBA" id="ARBA00022729"/>
    </source>
</evidence>
<dbReference type="InterPro" id="IPR025997">
    <property type="entry name" value="SBP_2_dom"/>
</dbReference>
<dbReference type="InterPro" id="IPR028082">
    <property type="entry name" value="Peripla_BP_I"/>
</dbReference>
<dbReference type="PANTHER" id="PTHR46847">
    <property type="entry name" value="D-ALLOSE-BINDING PERIPLASMIC PROTEIN-RELATED"/>
    <property type="match status" value="1"/>
</dbReference>
<evidence type="ECO:0000313" key="7">
    <source>
        <dbReference type="Proteomes" id="UP000029995"/>
    </source>
</evidence>